<comment type="caution">
    <text evidence="1">The sequence shown here is derived from an EMBL/GenBank/DDBJ whole genome shotgun (WGS) entry which is preliminary data.</text>
</comment>
<accession>A0ABT2NCZ5</accession>
<reference evidence="1 2" key="1">
    <citation type="journal article" date="2022" name="Front. Microbiol.">
        <title>High genomic differentiation and limited gene flow indicate recent cryptic speciation within the genus Laspinema (cyanobacteria).</title>
        <authorList>
            <person name="Stanojkovic A."/>
            <person name="Skoupy S."/>
            <person name="Skaloud P."/>
            <person name="Dvorak P."/>
        </authorList>
    </citation>
    <scope>NUCLEOTIDE SEQUENCE [LARGE SCALE GENOMIC DNA]</scope>
    <source>
        <strain evidence="1 2">D3b</strain>
    </source>
</reference>
<keyword evidence="1" id="KW-0489">Methyltransferase</keyword>
<dbReference type="Gene3D" id="3.40.50.150">
    <property type="entry name" value="Vaccinia Virus protein VP39"/>
    <property type="match status" value="1"/>
</dbReference>
<dbReference type="EMBL" id="JAMXFA010000019">
    <property type="protein sequence ID" value="MCT7979131.1"/>
    <property type="molecule type" value="Genomic_DNA"/>
</dbReference>
<dbReference type="GO" id="GO:0032259">
    <property type="term" value="P:methylation"/>
    <property type="evidence" value="ECO:0007669"/>
    <property type="project" value="UniProtKB-KW"/>
</dbReference>
<protein>
    <submittedName>
        <fullName evidence="1">Class I SAM-dependent methyltransferase</fullName>
    </submittedName>
</protein>
<sequence>MEFVDLHEPFLQQLKVWARQAGLRDRITIRQGDMGALEDPPGSFDLIGS</sequence>
<gene>
    <name evidence="1" type="ORF">NG792_15580</name>
</gene>
<proteinExistence type="predicted"/>
<dbReference type="Proteomes" id="UP001525961">
    <property type="component" value="Unassembled WGS sequence"/>
</dbReference>
<keyword evidence="2" id="KW-1185">Reference proteome</keyword>
<evidence type="ECO:0000313" key="2">
    <source>
        <dbReference type="Proteomes" id="UP001525961"/>
    </source>
</evidence>
<dbReference type="GO" id="GO:0008168">
    <property type="term" value="F:methyltransferase activity"/>
    <property type="evidence" value="ECO:0007669"/>
    <property type="project" value="UniProtKB-KW"/>
</dbReference>
<organism evidence="1 2">
    <name type="scientific">Laspinema olomoucense D3b</name>
    <dbReference type="NCBI Taxonomy" id="2953688"/>
    <lineage>
        <taxon>Bacteria</taxon>
        <taxon>Bacillati</taxon>
        <taxon>Cyanobacteriota</taxon>
        <taxon>Cyanophyceae</taxon>
        <taxon>Oscillatoriophycideae</taxon>
        <taxon>Oscillatoriales</taxon>
        <taxon>Laspinemataceae</taxon>
        <taxon>Laspinema</taxon>
        <taxon>Laspinema olomoucense</taxon>
    </lineage>
</organism>
<dbReference type="RefSeq" id="WP_261236005.1">
    <property type="nucleotide sequence ID" value="NZ_JAMXFA010000019.1"/>
</dbReference>
<dbReference type="InterPro" id="IPR029063">
    <property type="entry name" value="SAM-dependent_MTases_sf"/>
</dbReference>
<dbReference type="SUPFAM" id="SSF53335">
    <property type="entry name" value="S-adenosyl-L-methionine-dependent methyltransferases"/>
    <property type="match status" value="1"/>
</dbReference>
<keyword evidence="1" id="KW-0808">Transferase</keyword>
<name>A0ABT2NCZ5_9CYAN</name>
<evidence type="ECO:0000313" key="1">
    <source>
        <dbReference type="EMBL" id="MCT7979131.1"/>
    </source>
</evidence>